<evidence type="ECO:0000313" key="11">
    <source>
        <dbReference type="EMBL" id="RXR05473.1"/>
    </source>
</evidence>
<dbReference type="GO" id="GO:0005524">
    <property type="term" value="F:ATP binding"/>
    <property type="evidence" value="ECO:0007669"/>
    <property type="project" value="UniProtKB-KW"/>
</dbReference>
<dbReference type="Proteomes" id="UP000289784">
    <property type="component" value="Unassembled WGS sequence"/>
</dbReference>
<evidence type="ECO:0000256" key="2">
    <source>
        <dbReference type="ARBA" id="ARBA00008420"/>
    </source>
</evidence>
<evidence type="ECO:0000313" key="12">
    <source>
        <dbReference type="Proteomes" id="UP000289784"/>
    </source>
</evidence>
<dbReference type="GO" id="GO:0046316">
    <property type="term" value="F:gluconokinase activity"/>
    <property type="evidence" value="ECO:0007669"/>
    <property type="project" value="UniProtKB-EC"/>
</dbReference>
<evidence type="ECO:0000256" key="10">
    <source>
        <dbReference type="RuleBase" id="RU363066"/>
    </source>
</evidence>
<keyword evidence="7 10" id="KW-0067">ATP-binding</keyword>
<comment type="similarity">
    <text evidence="2 10">Belongs to the gluconokinase GntK/GntV family.</text>
</comment>
<dbReference type="NCBIfam" id="TIGR01313">
    <property type="entry name" value="therm_gnt_kin"/>
    <property type="match status" value="1"/>
</dbReference>
<keyword evidence="5 10" id="KW-0547">Nucleotide-binding</keyword>
<proteinExistence type="inferred from homology"/>
<evidence type="ECO:0000256" key="4">
    <source>
        <dbReference type="ARBA" id="ARBA00022679"/>
    </source>
</evidence>
<keyword evidence="12" id="KW-1185">Reference proteome</keyword>
<reference evidence="11 12" key="1">
    <citation type="submission" date="2019-01" db="EMBL/GenBank/DDBJ databases">
        <title>Pseudoxanthomonas composti sp. nov., isolated from compost.</title>
        <authorList>
            <person name="Yang G."/>
        </authorList>
    </citation>
    <scope>NUCLEOTIDE SEQUENCE [LARGE SCALE GENOMIC DNA]</scope>
    <source>
        <strain evidence="11 12">GSS15</strain>
    </source>
</reference>
<dbReference type="GO" id="GO:0019521">
    <property type="term" value="P:D-gluconate metabolic process"/>
    <property type="evidence" value="ECO:0007669"/>
    <property type="project" value="UniProtKB-KW"/>
</dbReference>
<evidence type="ECO:0000256" key="5">
    <source>
        <dbReference type="ARBA" id="ARBA00022741"/>
    </source>
</evidence>
<comment type="pathway">
    <text evidence="1">Carbohydrate acid metabolism.</text>
</comment>
<evidence type="ECO:0000256" key="6">
    <source>
        <dbReference type="ARBA" id="ARBA00022777"/>
    </source>
</evidence>
<protein>
    <recommendedName>
        <fullName evidence="3 10">Gluconokinase</fullName>
        <ecNumber evidence="3 10">2.7.1.12</ecNumber>
    </recommendedName>
</protein>
<keyword evidence="4 10" id="KW-0808">Transferase</keyword>
<comment type="catalytic activity">
    <reaction evidence="9 10">
        <text>D-gluconate + ATP = 6-phospho-D-gluconate + ADP + H(+)</text>
        <dbReference type="Rhea" id="RHEA:19433"/>
        <dbReference type="ChEBI" id="CHEBI:15378"/>
        <dbReference type="ChEBI" id="CHEBI:18391"/>
        <dbReference type="ChEBI" id="CHEBI:30616"/>
        <dbReference type="ChEBI" id="CHEBI:58759"/>
        <dbReference type="ChEBI" id="CHEBI:456216"/>
        <dbReference type="EC" id="2.7.1.12"/>
    </reaction>
</comment>
<dbReference type="PANTHER" id="PTHR43442">
    <property type="entry name" value="GLUCONOKINASE-RELATED"/>
    <property type="match status" value="1"/>
</dbReference>
<dbReference type="Gene3D" id="3.40.50.300">
    <property type="entry name" value="P-loop containing nucleotide triphosphate hydrolases"/>
    <property type="match status" value="1"/>
</dbReference>
<dbReference type="GO" id="GO:0005737">
    <property type="term" value="C:cytoplasm"/>
    <property type="evidence" value="ECO:0007669"/>
    <property type="project" value="TreeGrafter"/>
</dbReference>
<accession>A0A4Q1JX40</accession>
<dbReference type="SUPFAM" id="SSF52540">
    <property type="entry name" value="P-loop containing nucleoside triphosphate hydrolases"/>
    <property type="match status" value="1"/>
</dbReference>
<keyword evidence="8" id="KW-0311">Gluconate utilization</keyword>
<dbReference type="FunFam" id="3.40.50.300:FF:000522">
    <property type="entry name" value="Gluconokinase"/>
    <property type="match status" value="1"/>
</dbReference>
<name>A0A4Q1JX40_9GAMM</name>
<dbReference type="Pfam" id="PF13671">
    <property type="entry name" value="AAA_33"/>
    <property type="match status" value="1"/>
</dbReference>
<sequence length="171" mass="19380">MGVSASGKTGISRRLAKRLDRAWLDADDLHPKANIEKMAAGFPLTDEDRWPWLDAVADWIATQRQDGKRCVVACSALKRVYRDHLRRADAELLLVFLKRDRAELELRIREREGHFMPPSQLDDQLATLEPPQADEATYVVTPKTKAKDTAKAVIKALRKRARHAEASEQEA</sequence>
<dbReference type="EC" id="2.7.1.12" evidence="3 10"/>
<dbReference type="CDD" id="cd02021">
    <property type="entry name" value="GntK"/>
    <property type="match status" value="1"/>
</dbReference>
<gene>
    <name evidence="11" type="ORF">EPA99_11335</name>
</gene>
<evidence type="ECO:0000256" key="8">
    <source>
        <dbReference type="ARBA" id="ARBA00023064"/>
    </source>
</evidence>
<dbReference type="EMBL" id="SAWZ01000005">
    <property type="protein sequence ID" value="RXR05473.1"/>
    <property type="molecule type" value="Genomic_DNA"/>
</dbReference>
<dbReference type="AlphaFoldDB" id="A0A4Q1JX40"/>
<evidence type="ECO:0000256" key="3">
    <source>
        <dbReference type="ARBA" id="ARBA00012054"/>
    </source>
</evidence>
<dbReference type="InterPro" id="IPR027417">
    <property type="entry name" value="P-loop_NTPase"/>
</dbReference>
<evidence type="ECO:0000256" key="1">
    <source>
        <dbReference type="ARBA" id="ARBA00004761"/>
    </source>
</evidence>
<dbReference type="InterPro" id="IPR006001">
    <property type="entry name" value="Therm_gnt_kin"/>
</dbReference>
<evidence type="ECO:0000256" key="9">
    <source>
        <dbReference type="ARBA" id="ARBA00048090"/>
    </source>
</evidence>
<organism evidence="11 12">
    <name type="scientific">Pseudoxanthomonas composti</name>
    <dbReference type="NCBI Taxonomy" id="2137479"/>
    <lineage>
        <taxon>Bacteria</taxon>
        <taxon>Pseudomonadati</taxon>
        <taxon>Pseudomonadota</taxon>
        <taxon>Gammaproteobacteria</taxon>
        <taxon>Lysobacterales</taxon>
        <taxon>Lysobacteraceae</taxon>
        <taxon>Pseudoxanthomonas</taxon>
    </lineage>
</organism>
<evidence type="ECO:0000256" key="7">
    <source>
        <dbReference type="ARBA" id="ARBA00022840"/>
    </source>
</evidence>
<dbReference type="OrthoDB" id="9795716at2"/>
<dbReference type="PANTHER" id="PTHR43442:SF3">
    <property type="entry name" value="GLUCONOKINASE-RELATED"/>
    <property type="match status" value="1"/>
</dbReference>
<keyword evidence="6 10" id="KW-0418">Kinase</keyword>
<comment type="caution">
    <text evidence="11">The sequence shown here is derived from an EMBL/GenBank/DDBJ whole genome shotgun (WGS) entry which is preliminary data.</text>
</comment>